<gene>
    <name evidence="14" type="ORF">BDV98DRAFT_541731</name>
</gene>
<dbReference type="PANTHER" id="PTHR13266:SF1">
    <property type="entry name" value="PROTEASOME INHIBITOR PI31 SUBUNIT"/>
    <property type="match status" value="1"/>
</dbReference>
<dbReference type="GO" id="GO:0043161">
    <property type="term" value="P:proteasome-mediated ubiquitin-dependent protein catabolic process"/>
    <property type="evidence" value="ECO:0007669"/>
    <property type="project" value="InterPro"/>
</dbReference>
<comment type="function">
    <text evidence="10">Plays an important role in control of proteasome function. Inhibits the hydrolysis of protein and peptide substrates by the 20S proteasome. Also inhibits the activation of the proteasome by the proteasome regulatory proteins PA700 and PA28.</text>
</comment>
<dbReference type="Gene3D" id="3.40.1000.30">
    <property type="match status" value="1"/>
</dbReference>
<dbReference type="GO" id="GO:0004866">
    <property type="term" value="F:endopeptidase inhibitor activity"/>
    <property type="evidence" value="ECO:0007669"/>
    <property type="project" value="InterPro"/>
</dbReference>
<dbReference type="PANTHER" id="PTHR13266">
    <property type="entry name" value="PROTEASOME INHIBITOR"/>
    <property type="match status" value="1"/>
</dbReference>
<feature type="domain" description="PI31 proteasome regulator N-terminal" evidence="13">
    <location>
        <begin position="23"/>
        <end position="173"/>
    </location>
</feature>
<evidence type="ECO:0000259" key="12">
    <source>
        <dbReference type="Pfam" id="PF08577"/>
    </source>
</evidence>
<feature type="region of interest" description="Disordered" evidence="11">
    <location>
        <begin position="292"/>
        <end position="344"/>
    </location>
</feature>
<evidence type="ECO:0000256" key="11">
    <source>
        <dbReference type="SAM" id="MobiDB-lite"/>
    </source>
</evidence>
<evidence type="ECO:0000259" key="13">
    <source>
        <dbReference type="Pfam" id="PF11566"/>
    </source>
</evidence>
<keyword evidence="8 14" id="KW-0647">Proteasome</keyword>
<keyword evidence="4" id="KW-0488">Methylation</keyword>
<sequence length="344" mass="37203">MTTDVLDPSALLQSLPTRLPESQKTLKSPQDGIVALFHTVLATLNFRLIAVDPDAPSDTTLANRFPSEWNKHGPSHYTLIYRHEQSSLEFSFNTTKLRGRTLINAIAVDGEKAASLDIPTEDFMSPSFFPCDLSASDAPPLVHGFISSNRVNDLIFNFRTKIVQKLMPGLRKEGYTEVDDSCNVAAASRQEEPRPARAQPQQPPTAPQGYPHRNPNSHVPANPLEIGRRDLDPFPTNPFSPPSMFPGSGEGDGMLVGPHHPLFGARGGREDFPSPRGPWGGDGYLPPMGAPPGARFDPVGPFSGRFGGMGGRGPRGGPPGPGSRNMRGPDNDEFMPPGFGDMYS</sequence>
<keyword evidence="9" id="KW-0007">Acetylation</keyword>
<dbReference type="InterPro" id="IPR013886">
    <property type="entry name" value="PI31_Prot_C"/>
</dbReference>
<comment type="subcellular location">
    <subcellularLocation>
        <location evidence="2">Cytoplasm</location>
    </subcellularLocation>
    <subcellularLocation>
        <location evidence="1">Endoplasmic reticulum</location>
    </subcellularLocation>
</comment>
<dbReference type="GO" id="GO:0070628">
    <property type="term" value="F:proteasome binding"/>
    <property type="evidence" value="ECO:0007669"/>
    <property type="project" value="InterPro"/>
</dbReference>
<dbReference type="EMBL" id="ML178816">
    <property type="protein sequence ID" value="TFL05681.1"/>
    <property type="molecule type" value="Genomic_DNA"/>
</dbReference>
<dbReference type="STRING" id="1884261.A0A5C3QYU3"/>
<dbReference type="AlphaFoldDB" id="A0A5C3QYU3"/>
<evidence type="ECO:0000256" key="9">
    <source>
        <dbReference type="ARBA" id="ARBA00022990"/>
    </source>
</evidence>
<reference evidence="14 15" key="1">
    <citation type="journal article" date="2019" name="Nat. Ecol. Evol.">
        <title>Megaphylogeny resolves global patterns of mushroom evolution.</title>
        <authorList>
            <person name="Varga T."/>
            <person name="Krizsan K."/>
            <person name="Foldi C."/>
            <person name="Dima B."/>
            <person name="Sanchez-Garcia M."/>
            <person name="Sanchez-Ramirez S."/>
            <person name="Szollosi G.J."/>
            <person name="Szarkandi J.G."/>
            <person name="Papp V."/>
            <person name="Albert L."/>
            <person name="Andreopoulos W."/>
            <person name="Angelini C."/>
            <person name="Antonin V."/>
            <person name="Barry K.W."/>
            <person name="Bougher N.L."/>
            <person name="Buchanan P."/>
            <person name="Buyck B."/>
            <person name="Bense V."/>
            <person name="Catcheside P."/>
            <person name="Chovatia M."/>
            <person name="Cooper J."/>
            <person name="Damon W."/>
            <person name="Desjardin D."/>
            <person name="Finy P."/>
            <person name="Geml J."/>
            <person name="Haridas S."/>
            <person name="Hughes K."/>
            <person name="Justo A."/>
            <person name="Karasinski D."/>
            <person name="Kautmanova I."/>
            <person name="Kiss B."/>
            <person name="Kocsube S."/>
            <person name="Kotiranta H."/>
            <person name="LaButti K.M."/>
            <person name="Lechner B.E."/>
            <person name="Liimatainen K."/>
            <person name="Lipzen A."/>
            <person name="Lukacs Z."/>
            <person name="Mihaltcheva S."/>
            <person name="Morgado L.N."/>
            <person name="Niskanen T."/>
            <person name="Noordeloos M.E."/>
            <person name="Ohm R.A."/>
            <person name="Ortiz-Santana B."/>
            <person name="Ovrebo C."/>
            <person name="Racz N."/>
            <person name="Riley R."/>
            <person name="Savchenko A."/>
            <person name="Shiryaev A."/>
            <person name="Soop K."/>
            <person name="Spirin V."/>
            <person name="Szebenyi C."/>
            <person name="Tomsovsky M."/>
            <person name="Tulloss R.E."/>
            <person name="Uehling J."/>
            <person name="Grigoriev I.V."/>
            <person name="Vagvolgyi C."/>
            <person name="Papp T."/>
            <person name="Martin F.M."/>
            <person name="Miettinen O."/>
            <person name="Hibbett D.S."/>
            <person name="Nagy L.G."/>
        </authorList>
    </citation>
    <scope>NUCLEOTIDE SEQUENCE [LARGE SCALE GENOMIC DNA]</scope>
    <source>
        <strain evidence="14 15">CBS 309.79</strain>
    </source>
</reference>
<dbReference type="InterPro" id="IPR021625">
    <property type="entry name" value="PI31_Prot_N"/>
</dbReference>
<feature type="domain" description="PI31 proteasome regulator C-terminal" evidence="12">
    <location>
        <begin position="226"/>
        <end position="301"/>
    </location>
</feature>
<dbReference type="InterPro" id="IPR045128">
    <property type="entry name" value="PI31-like"/>
</dbReference>
<evidence type="ECO:0000256" key="1">
    <source>
        <dbReference type="ARBA" id="ARBA00004240"/>
    </source>
</evidence>
<dbReference type="GO" id="GO:0000502">
    <property type="term" value="C:proteasome complex"/>
    <property type="evidence" value="ECO:0007669"/>
    <property type="project" value="UniProtKB-KW"/>
</dbReference>
<dbReference type="Pfam" id="PF11566">
    <property type="entry name" value="PI31_Prot_N"/>
    <property type="match status" value="1"/>
</dbReference>
<name>A0A5C3QYU3_9AGAR</name>
<evidence type="ECO:0000256" key="4">
    <source>
        <dbReference type="ARBA" id="ARBA00022481"/>
    </source>
</evidence>
<evidence type="ECO:0000256" key="2">
    <source>
        <dbReference type="ARBA" id="ARBA00004496"/>
    </source>
</evidence>
<keyword evidence="5" id="KW-0963">Cytoplasm</keyword>
<feature type="region of interest" description="Disordered" evidence="11">
    <location>
        <begin position="186"/>
        <end position="222"/>
    </location>
</feature>
<dbReference type="Proteomes" id="UP000305067">
    <property type="component" value="Unassembled WGS sequence"/>
</dbReference>
<feature type="compositionally biased region" description="Gly residues" evidence="11">
    <location>
        <begin position="305"/>
        <end position="315"/>
    </location>
</feature>
<proteinExistence type="inferred from homology"/>
<protein>
    <submittedName>
        <fullName evidence="14">PI31 proteasome regulator N-terminal-domain-containing protein</fullName>
    </submittedName>
</protein>
<comment type="similarity">
    <text evidence="3">Belongs to the proteasome inhibitor PI31 family.</text>
</comment>
<evidence type="ECO:0000313" key="14">
    <source>
        <dbReference type="EMBL" id="TFL05681.1"/>
    </source>
</evidence>
<evidence type="ECO:0000313" key="15">
    <source>
        <dbReference type="Proteomes" id="UP000305067"/>
    </source>
</evidence>
<evidence type="ECO:0000256" key="6">
    <source>
        <dbReference type="ARBA" id="ARBA00022553"/>
    </source>
</evidence>
<evidence type="ECO:0000256" key="7">
    <source>
        <dbReference type="ARBA" id="ARBA00022824"/>
    </source>
</evidence>
<dbReference type="OrthoDB" id="68090at2759"/>
<keyword evidence="15" id="KW-1185">Reference proteome</keyword>
<keyword evidence="7" id="KW-0256">Endoplasmic reticulum</keyword>
<evidence type="ECO:0000256" key="8">
    <source>
        <dbReference type="ARBA" id="ARBA00022942"/>
    </source>
</evidence>
<keyword evidence="6" id="KW-0597">Phosphoprotein</keyword>
<dbReference type="Pfam" id="PF08577">
    <property type="entry name" value="PI31_Prot_C"/>
    <property type="match status" value="1"/>
</dbReference>
<evidence type="ECO:0000256" key="5">
    <source>
        <dbReference type="ARBA" id="ARBA00022490"/>
    </source>
</evidence>
<dbReference type="GO" id="GO:0005783">
    <property type="term" value="C:endoplasmic reticulum"/>
    <property type="evidence" value="ECO:0007669"/>
    <property type="project" value="UniProtKB-SubCell"/>
</dbReference>
<evidence type="ECO:0000256" key="10">
    <source>
        <dbReference type="ARBA" id="ARBA00024805"/>
    </source>
</evidence>
<organism evidence="14 15">
    <name type="scientific">Pterulicium gracile</name>
    <dbReference type="NCBI Taxonomy" id="1884261"/>
    <lineage>
        <taxon>Eukaryota</taxon>
        <taxon>Fungi</taxon>
        <taxon>Dikarya</taxon>
        <taxon>Basidiomycota</taxon>
        <taxon>Agaricomycotina</taxon>
        <taxon>Agaricomycetes</taxon>
        <taxon>Agaricomycetidae</taxon>
        <taxon>Agaricales</taxon>
        <taxon>Pleurotineae</taxon>
        <taxon>Pterulaceae</taxon>
        <taxon>Pterulicium</taxon>
    </lineage>
</organism>
<evidence type="ECO:0000256" key="3">
    <source>
        <dbReference type="ARBA" id="ARBA00006405"/>
    </source>
</evidence>
<accession>A0A5C3QYU3</accession>